<dbReference type="AlphaFoldDB" id="A0A804N530"/>
<reference evidence="4" key="2">
    <citation type="submission" date="2019-07" db="EMBL/GenBank/DDBJ databases">
        <authorList>
            <person name="Seetharam A."/>
            <person name="Woodhouse M."/>
            <person name="Cannon E."/>
        </authorList>
    </citation>
    <scope>NUCLEOTIDE SEQUENCE [LARGE SCALE GENOMIC DNA]</scope>
    <source>
        <strain evidence="4">cv. B73</strain>
    </source>
</reference>
<evidence type="ECO:0000256" key="2">
    <source>
        <dbReference type="ARBA" id="ARBA00024341"/>
    </source>
</evidence>
<dbReference type="GeneID" id="103650478"/>
<feature type="compositionally biased region" description="Basic and acidic residues" evidence="3">
    <location>
        <begin position="279"/>
        <end position="295"/>
    </location>
</feature>
<organism evidence="4 5">
    <name type="scientific">Zea mays</name>
    <name type="common">Maize</name>
    <dbReference type="NCBI Taxonomy" id="4577"/>
    <lineage>
        <taxon>Eukaryota</taxon>
        <taxon>Viridiplantae</taxon>
        <taxon>Streptophyta</taxon>
        <taxon>Embryophyta</taxon>
        <taxon>Tracheophyta</taxon>
        <taxon>Spermatophyta</taxon>
        <taxon>Magnoliopsida</taxon>
        <taxon>Liliopsida</taxon>
        <taxon>Poales</taxon>
        <taxon>Poaceae</taxon>
        <taxon>PACMAD clade</taxon>
        <taxon>Panicoideae</taxon>
        <taxon>Andropogonodae</taxon>
        <taxon>Andropogoneae</taxon>
        <taxon>Tripsacinae</taxon>
        <taxon>Zea</taxon>
    </lineage>
</organism>
<dbReference type="Gramene" id="Zm00001eb135680_T002">
    <property type="protein sequence ID" value="Zm00001eb135680_P002"/>
    <property type="gene ID" value="Zm00001eb135680"/>
</dbReference>
<keyword evidence="1" id="KW-0112">Calmodulin-binding</keyword>
<dbReference type="InterPro" id="IPR000048">
    <property type="entry name" value="IQ_motif_EF-hand-BS"/>
</dbReference>
<reference evidence="5" key="1">
    <citation type="submission" date="2015-12" db="EMBL/GenBank/DDBJ databases">
        <title>Update maize B73 reference genome by single molecule sequencing technologies.</title>
        <authorList>
            <consortium name="Maize Genome Sequencing Project"/>
            <person name="Ware D."/>
        </authorList>
    </citation>
    <scope>NUCLEOTIDE SEQUENCE [LARGE SCALE GENOMIC DNA]</scope>
    <source>
        <strain evidence="5">cv. B73</strain>
    </source>
</reference>
<evidence type="ECO:0000313" key="5">
    <source>
        <dbReference type="Proteomes" id="UP000007305"/>
    </source>
</evidence>
<dbReference type="Pfam" id="PF00612">
    <property type="entry name" value="IQ"/>
    <property type="match status" value="2"/>
</dbReference>
<evidence type="ECO:0000256" key="3">
    <source>
        <dbReference type="SAM" id="MobiDB-lite"/>
    </source>
</evidence>
<feature type="compositionally biased region" description="Low complexity" evidence="3">
    <location>
        <begin position="62"/>
        <end position="75"/>
    </location>
</feature>
<comment type="similarity">
    <text evidence="2">Belongs to the IQD family.</text>
</comment>
<dbReference type="RefSeq" id="XP_023157862.1">
    <property type="nucleotide sequence ID" value="XM_023302094.2"/>
</dbReference>
<dbReference type="Proteomes" id="UP000007305">
    <property type="component" value="Chromosome 3"/>
</dbReference>
<feature type="region of interest" description="Disordered" evidence="3">
    <location>
        <begin position="210"/>
        <end position="236"/>
    </location>
</feature>
<dbReference type="PROSITE" id="PS50096">
    <property type="entry name" value="IQ"/>
    <property type="match status" value="2"/>
</dbReference>
<feature type="compositionally biased region" description="Low complexity" evidence="3">
    <location>
        <begin position="213"/>
        <end position="232"/>
    </location>
</feature>
<dbReference type="OrthoDB" id="689707at2759"/>
<feature type="region of interest" description="Disordered" evidence="3">
    <location>
        <begin position="14"/>
        <end position="75"/>
    </location>
</feature>
<sequence>MGKASQWLRNLLLSGRKGRKAKDRAEADCQSVLSAPLPSHAQAAATPHGREKRRWSFRRPGAAASSSQGPLASSSSHCFSEAELHVVVVQQEQGQQQAAAAAVPEAASTSGTVVALPASGRRTRRRNARGGGRGGEAAAAAVKIQSAFRSYLARKALCALRGMVMLQAIVRGQLVRRQASLTLRRMQALVYAQRRARAERLRLLDVVEDDASRQQAASATPPRRRSPSPQHPRSWKPLVSRALWHCPSSDEEETDKCARWVALAVLPSLCCAGGGGEASRGERPDRGGGRRRAEGGRAAQQLRPLLGVDDAEPHAHAEGRAAPEGLAVTVAVGADGRERADAQRPLGRRVLHLHVGADAEPARGPAVLHGQHGVVARQGAVAERAEAAPLIGARDGAGGHGRAVSVVLRPSA</sequence>
<dbReference type="Gene3D" id="1.20.5.190">
    <property type="match status" value="1"/>
</dbReference>
<accession>A0A804N530</accession>
<keyword evidence="5" id="KW-1185">Reference proteome</keyword>
<dbReference type="EnsemblPlants" id="Zm00001eb135680_T002">
    <property type="protein sequence ID" value="Zm00001eb135680_P002"/>
    <property type="gene ID" value="Zm00001eb135680"/>
</dbReference>
<dbReference type="PANTHER" id="PTHR32295">
    <property type="entry name" value="IQ-DOMAIN 5-RELATED"/>
    <property type="match status" value="1"/>
</dbReference>
<protein>
    <submittedName>
        <fullName evidence="4">Uncharacterized protein</fullName>
    </submittedName>
</protein>
<proteinExistence type="inferred from homology"/>
<reference evidence="4" key="3">
    <citation type="submission" date="2021-05" db="UniProtKB">
        <authorList>
            <consortium name="EnsemblPlants"/>
        </authorList>
    </citation>
    <scope>IDENTIFICATION</scope>
    <source>
        <strain evidence="4">cv. B73</strain>
    </source>
</reference>
<feature type="region of interest" description="Disordered" evidence="3">
    <location>
        <begin position="274"/>
        <end position="300"/>
    </location>
</feature>
<gene>
    <name evidence="4" type="primary">LOC103650478</name>
</gene>
<dbReference type="GO" id="GO:0005516">
    <property type="term" value="F:calmodulin binding"/>
    <property type="evidence" value="ECO:0007669"/>
    <property type="project" value="UniProtKB-KW"/>
</dbReference>
<dbReference type="PANTHER" id="PTHR32295:SF141">
    <property type="entry name" value="OS12G0604500 PROTEIN"/>
    <property type="match status" value="1"/>
</dbReference>
<feature type="region of interest" description="Disordered" evidence="3">
    <location>
        <begin position="111"/>
        <end position="135"/>
    </location>
</feature>
<evidence type="ECO:0000313" key="4">
    <source>
        <dbReference type="EnsemblPlants" id="Zm00001eb135680_P002"/>
    </source>
</evidence>
<name>A0A804N530_MAIZE</name>
<evidence type="ECO:0000256" key="1">
    <source>
        <dbReference type="ARBA" id="ARBA00022860"/>
    </source>
</evidence>
<dbReference type="KEGG" id="zma:103650478"/>